<feature type="region of interest" description="Disordered" evidence="1">
    <location>
        <begin position="2350"/>
        <end position="2373"/>
    </location>
</feature>
<proteinExistence type="predicted"/>
<feature type="compositionally biased region" description="Basic residues" evidence="1">
    <location>
        <begin position="1423"/>
        <end position="1444"/>
    </location>
</feature>
<organism evidence="2">
    <name type="scientific">Haematococcus lacustris</name>
    <name type="common">Green alga</name>
    <name type="synonym">Haematococcus pluvialis</name>
    <dbReference type="NCBI Taxonomy" id="44745"/>
    <lineage>
        <taxon>Eukaryota</taxon>
        <taxon>Viridiplantae</taxon>
        <taxon>Chlorophyta</taxon>
        <taxon>core chlorophytes</taxon>
        <taxon>Chlorophyceae</taxon>
        <taxon>CS clade</taxon>
        <taxon>Chlamydomonadales</taxon>
        <taxon>Haematococcaceae</taxon>
        <taxon>Haematococcus</taxon>
    </lineage>
</organism>
<feature type="compositionally biased region" description="Basic and acidic residues" evidence="1">
    <location>
        <begin position="1139"/>
        <end position="1157"/>
    </location>
</feature>
<feature type="region of interest" description="Disordered" evidence="1">
    <location>
        <begin position="1612"/>
        <end position="1641"/>
    </location>
</feature>
<feature type="compositionally biased region" description="Polar residues" evidence="1">
    <location>
        <begin position="2284"/>
        <end position="2300"/>
    </location>
</feature>
<gene>
    <name evidence="2" type="primary">ycf1b</name>
</gene>
<feature type="region of interest" description="Disordered" evidence="1">
    <location>
        <begin position="1108"/>
        <end position="1196"/>
    </location>
</feature>
<feature type="region of interest" description="Disordered" evidence="1">
    <location>
        <begin position="1754"/>
        <end position="1783"/>
    </location>
</feature>
<keyword evidence="2" id="KW-0934">Plastid</keyword>
<sequence>MAGGSLAAPSLAGGGQRAPGQRGGGHRAPRRNDAELPTGSSAPLLLQQESSLTSRWSPREKAYVEEPRIWPGAANEPLQGPEDGKDQATERTKGKRRPVVDGEFPDAQQRHATQRVDLKKKETQILRYKSLLKKHRSHSSYYTSGREGKAWLRFIPGPGSFSGKRKTAPTNEGIWPNLDPTGCYAPGGIIRNLPTECRKYMKNAPENILKETLKKEAGMKKENNNFLLHPLKFYLQKDTAFKRKLRYYTPSISRKFSIENNAPYFRVMMKRYFYHYKPSLRLERTLKTASLRKARRKTTRKPRVPLLGSSFFNRFETGADNQTSNIAPAQQLNQKKEKLLKQEKTPVSFFTLEETPSIYSTLPYLKETKEIISAKNRLQKPTYNYSVVSKKASRYRAQIYKDVLQHWYYSPFNRFLLKLDVDNFIRRMPKNQFLTPKEENLLHLRRFLLSEHYNTLRWYNNMEHYRTMKTRLGTSTKSFSSNAYNQQFTGTFKKIRHLFAITPTIPAIRGSVREGGKSILKFDQPLYNEYPNNSKNPIFNQSLHEELLIKPPSNSTINQSKEFSLLKSKYPFKTLTLETSNDILSISQNILRDYLKKVNVVKSYYINQLLNINNYTTLTQLLVNEKSRLFILGDTIPKDEVFLPSLPPGSNSPSVNLLRSADSPKIPLEGNRYPVGEPKALDPNYGSTFPLRKGFPFSQPISTFLREKGRNRENGTALKKKEKLESQNLYIIYLKKWKQHNLESFKHFITRRIEKREKRQQTSENNFLLKLKRLEQWISFKNLPSNGSAIPPSLTYSQRTQMSGPQQSSYALGSGPGRGPNQAGPLRSLFNVSYSPNPYSGGKDESKCQMPLERSAQSDAVPCRRQMATGIWTRSLKTTRLINKTPKKNNAILTTGLQKSIYDGIYNLKKQKRKIEQKKLSKLLLFRVKTKSVGIYNLRRFQKLKIINELQNSTLPFLININKYSNNRKLIQRKLTKLQDIFYSLRTLYYVKKVQLKTKVYKFFSNLRKISKKRKKEGTAALSNILIRKENSIGKRLRKEFKNLNKKKVGNNKFLNVFSTIPLDPTFSTVAERFRPTSGLSSVTVPSTAIENLQIGVATLNTKISPGSFAEDPPLGPARSPFYSTPSLRQRSSLTSRRPFQEKADSGKRADGRDSGKQRARGRGTNSEVAGVNEYSQGRNEKPATSRDLTIPEQPFGLMQPSESIERQKKSSIVLRKKSGEEPTPRILSLVTKNKKIGILMQNESFFSNNYGLKRKRNRRTRSMLRRNRGVYKKRTLTEYLKKDVNTFYKVERLLKTYQNRLFKSFSSSYRAVGKATLDSLKSTALDELPLAVYSNAKPGIRTGVSKKFYEKININLYKENTFVKNSETFTYKTSKKKENGRFVATALKLFRRTPSGIASELKKKDLRDWFQKSLPFGPLKQRTSKQRKQRFWKQKRSKYSQKRRKYRKKRRYIFGKLRLLSKQYKRNKISNWWLSNTYKGTPFSFDASDRGNKQKSIDAFGQRFAPPSIDAFGQRAPTPYLGFGAAMLREPGLAFRARLLMVKFRSSRPPRLSPTGRSSLRVPFSPGTFSGLPRNGRGPTRQDTKTLRTRIKGKYALTEGIYAKLVPLRKATPNGEGGERGKGTAKPWGSERNSPNSIPSMQTSTAALWQIEKDQLIQQKLNNLNTLDSKDKETYIQNSMQFIEKDFWKQPLLHILSLENTTVNTGNNIETNPINRINMVTSSLLTQPFIDKNPVSPSVASFGGLVGRPSASLAGEGSGAPAPTWGWGPRAANEPPANEGSIPNIQSSIVKVTSGFAATTVKQLYENLFNKKDITVNNNNLLSPNTTLPFYAGWDENLRKFVVTNRMLSRIEAGFVDNSPNNNFSNLIQNSRFLSTAGTLGQTHKNEYSAAPVQGLNAATTIYWQIPFTTYDPDQFFVLGMDGFSPIGWRKFLFRHSLLKTWLTTLPTPGRPLQSSVPTGPYESRGIESNLQGKGGDIGESLVSNEGLTRGIIEESARLKEVASKTNLVQTIQHQKQRMNTLYKTEKMYNLKNTTRRLKKRYRRVKKHPRTPVWYPSGPLLNQVLPVHYIYVFYKRSRLPRERYIKRRLLNKETITKNEGLNKLRINNPAVLIPAIDMDFTLRKRLKPKRKYLLKRDSSKVVLPQRLKFLGKGNTNIDTVDLENLTKPLSVFDTKEKDSTAAIVSFKMRPSNKPIIDVVKEQNFLRFLRDSRKQQRKAEKAALLRNTTNATNNMEGQPRIKQLRQKIQRQVIRTVWRYRPRAGGFVWPGDYLKLENVKIPQLNSDSGTKDSLNTNTKNPESVGKTNIPKVDTFPNTPVLSIESTSTTVPTFSAKQPRGTANLLESALSKDPVGDKGQISKVKGSNKQRKKKKALVEWQIQPKLYLLEKHNLKVLKKKYEKSLRSYKEK</sequence>
<feature type="region of interest" description="Disordered" evidence="1">
    <location>
        <begin position="789"/>
        <end position="828"/>
    </location>
</feature>
<dbReference type="EMBL" id="KT625274">
    <property type="protein sequence ID" value="ALO21599.1"/>
    <property type="molecule type" value="Genomic_DNA"/>
</dbReference>
<feature type="region of interest" description="Disordered" evidence="1">
    <location>
        <begin position="1"/>
        <end position="103"/>
    </location>
</feature>
<feature type="region of interest" description="Disordered" evidence="1">
    <location>
        <begin position="1548"/>
        <end position="1585"/>
    </location>
</feature>
<accession>A0A0S2IE43</accession>
<feature type="compositionally biased region" description="Gly residues" evidence="1">
    <location>
        <begin position="12"/>
        <end position="23"/>
    </location>
</feature>
<feature type="compositionally biased region" description="Polar residues" evidence="1">
    <location>
        <begin position="789"/>
        <end position="811"/>
    </location>
</feature>
<name>A0A0S2IE43_HAELA</name>
<feature type="compositionally biased region" description="Polar residues" evidence="1">
    <location>
        <begin position="1632"/>
        <end position="1641"/>
    </location>
</feature>
<evidence type="ECO:0000313" key="2">
    <source>
        <dbReference type="EMBL" id="ALO21599.1"/>
    </source>
</evidence>
<feature type="compositionally biased region" description="Basic and acidic residues" evidence="1">
    <location>
        <begin position="82"/>
        <end position="92"/>
    </location>
</feature>
<feature type="compositionally biased region" description="Basic and acidic residues" evidence="1">
    <location>
        <begin position="57"/>
        <end position="68"/>
    </location>
</feature>
<feature type="compositionally biased region" description="Basic residues" evidence="1">
    <location>
        <begin position="2364"/>
        <end position="2373"/>
    </location>
</feature>
<feature type="compositionally biased region" description="Polar residues" evidence="1">
    <location>
        <begin position="47"/>
        <end position="56"/>
    </location>
</feature>
<feature type="region of interest" description="Disordered" evidence="1">
    <location>
        <begin position="1951"/>
        <end position="1980"/>
    </location>
</feature>
<feature type="region of interest" description="Disordered" evidence="1">
    <location>
        <begin position="2284"/>
        <end position="2310"/>
    </location>
</feature>
<evidence type="ECO:0000256" key="1">
    <source>
        <dbReference type="SAM" id="MobiDB-lite"/>
    </source>
</evidence>
<protein>
    <submittedName>
        <fullName evidence="2">Hypothetical chloroplast RF1</fullName>
    </submittedName>
</protein>
<feature type="compositionally biased region" description="Low complexity" evidence="1">
    <location>
        <begin position="1"/>
        <end position="11"/>
    </location>
</feature>
<feature type="compositionally biased region" description="Polar residues" evidence="1">
    <location>
        <begin position="1164"/>
        <end position="1178"/>
    </location>
</feature>
<feature type="compositionally biased region" description="Low complexity" evidence="1">
    <location>
        <begin position="1124"/>
        <end position="1138"/>
    </location>
</feature>
<reference evidence="2" key="1">
    <citation type="journal article" date="2015" name="BMC Evol. Biol.">
        <title>Chloroplast phylogenomic analysis of chlorophyte green algae identifies a novel lineage sister to the Sphaeropleales (Chlorophyceae).</title>
        <authorList>
            <person name="Lemieux C."/>
            <person name="Vincent A.T."/>
            <person name="Labarre A."/>
            <person name="Otis C."/>
            <person name="Turmel M."/>
        </authorList>
    </citation>
    <scope>NUCLEOTIDE SEQUENCE</scope>
</reference>
<geneLocation type="chloroplast" evidence="2"/>
<feature type="region of interest" description="Disordered" evidence="1">
    <location>
        <begin position="1421"/>
        <end position="1444"/>
    </location>
</feature>
<keyword evidence="2" id="KW-0150">Chloroplast</keyword>